<evidence type="ECO:0000313" key="6">
    <source>
        <dbReference type="EMBL" id="RZC58929.1"/>
    </source>
</evidence>
<reference evidence="6 7" key="1">
    <citation type="journal article" date="2018" name="Science">
        <title>The opium poppy genome and morphinan production.</title>
        <authorList>
            <person name="Guo L."/>
            <person name="Winzer T."/>
            <person name="Yang X."/>
            <person name="Li Y."/>
            <person name="Ning Z."/>
            <person name="He Z."/>
            <person name="Teodor R."/>
            <person name="Lu Y."/>
            <person name="Bowser T.A."/>
            <person name="Graham I.A."/>
            <person name="Ye K."/>
        </authorList>
    </citation>
    <scope>NUCLEOTIDE SEQUENCE [LARGE SCALE GENOMIC DNA]</scope>
    <source>
        <strain evidence="7">cv. HN1</strain>
        <tissue evidence="6">Leaves</tissue>
    </source>
</reference>
<dbReference type="GO" id="GO:0022857">
    <property type="term" value="F:transmembrane transporter activity"/>
    <property type="evidence" value="ECO:0007669"/>
    <property type="project" value="InterPro"/>
</dbReference>
<keyword evidence="3 5" id="KW-1133">Transmembrane helix</keyword>
<gene>
    <name evidence="6" type="ORF">C5167_006223</name>
</gene>
<keyword evidence="7" id="KW-1185">Reference proteome</keyword>
<feature type="transmembrane region" description="Helical" evidence="5">
    <location>
        <begin position="81"/>
        <end position="100"/>
    </location>
</feature>
<dbReference type="SUPFAM" id="SSF103481">
    <property type="entry name" value="Multidrug resistance efflux transporter EmrE"/>
    <property type="match status" value="1"/>
</dbReference>
<dbReference type="GO" id="GO:0016020">
    <property type="term" value="C:membrane"/>
    <property type="evidence" value="ECO:0007669"/>
    <property type="project" value="InterPro"/>
</dbReference>
<comment type="subcellular location">
    <subcellularLocation>
        <location evidence="1">Membrane</location>
        <topology evidence="1">Multi-pass membrane protein</topology>
    </subcellularLocation>
</comment>
<feature type="transmembrane region" description="Helical" evidence="5">
    <location>
        <begin position="26"/>
        <end position="49"/>
    </location>
</feature>
<evidence type="ECO:0000256" key="5">
    <source>
        <dbReference type="SAM" id="Phobius"/>
    </source>
</evidence>
<evidence type="ECO:0000313" key="7">
    <source>
        <dbReference type="Proteomes" id="UP000316621"/>
    </source>
</evidence>
<name>A0A4Y7JGQ0_PAPSO</name>
<dbReference type="OMA" id="MSIWVIG"/>
<keyword evidence="4 5" id="KW-0472">Membrane</keyword>
<proteinExistence type="predicted"/>
<evidence type="ECO:0000256" key="2">
    <source>
        <dbReference type="ARBA" id="ARBA00022692"/>
    </source>
</evidence>
<feature type="transmembrane region" description="Helical" evidence="5">
    <location>
        <begin position="56"/>
        <end position="75"/>
    </location>
</feature>
<evidence type="ECO:0008006" key="8">
    <source>
        <dbReference type="Google" id="ProtNLM"/>
    </source>
</evidence>
<accession>A0A4Y7JGQ0</accession>
<sequence length="130" mass="13997">MASVLCVLFSVTEDRSVEAWSMKSFLGFGTCLYSTAFASALAFVVTAWCISKRGPLYVSMFSPIALVIVAVLDWALMDGEIYVGSVVGSVSIAIGLYAVLWGKGQEAKESFNAQKISAAHHKSSDFQEQV</sequence>
<dbReference type="InterPro" id="IPR037185">
    <property type="entry name" value="EmrE-like"/>
</dbReference>
<dbReference type="AlphaFoldDB" id="A0A4Y7JGQ0"/>
<dbReference type="InterPro" id="IPR030184">
    <property type="entry name" value="WAT1-related"/>
</dbReference>
<dbReference type="Gramene" id="RZC58929">
    <property type="protein sequence ID" value="RZC58929"/>
    <property type="gene ID" value="C5167_006223"/>
</dbReference>
<protein>
    <recommendedName>
        <fullName evidence="8">WAT1-related protein</fullName>
    </recommendedName>
</protein>
<keyword evidence="2 5" id="KW-0812">Transmembrane</keyword>
<evidence type="ECO:0000256" key="3">
    <source>
        <dbReference type="ARBA" id="ARBA00022989"/>
    </source>
</evidence>
<dbReference type="EMBL" id="CM010718">
    <property type="protein sequence ID" value="RZC58929.1"/>
    <property type="molecule type" value="Genomic_DNA"/>
</dbReference>
<dbReference type="PANTHER" id="PTHR31218">
    <property type="entry name" value="WAT1-RELATED PROTEIN"/>
    <property type="match status" value="1"/>
</dbReference>
<evidence type="ECO:0000256" key="1">
    <source>
        <dbReference type="ARBA" id="ARBA00004141"/>
    </source>
</evidence>
<dbReference type="Proteomes" id="UP000316621">
    <property type="component" value="Chromosome 4"/>
</dbReference>
<evidence type="ECO:0000256" key="4">
    <source>
        <dbReference type="ARBA" id="ARBA00023136"/>
    </source>
</evidence>
<organism evidence="6 7">
    <name type="scientific">Papaver somniferum</name>
    <name type="common">Opium poppy</name>
    <dbReference type="NCBI Taxonomy" id="3469"/>
    <lineage>
        <taxon>Eukaryota</taxon>
        <taxon>Viridiplantae</taxon>
        <taxon>Streptophyta</taxon>
        <taxon>Embryophyta</taxon>
        <taxon>Tracheophyta</taxon>
        <taxon>Spermatophyta</taxon>
        <taxon>Magnoliopsida</taxon>
        <taxon>Ranunculales</taxon>
        <taxon>Papaveraceae</taxon>
        <taxon>Papaveroideae</taxon>
        <taxon>Papaver</taxon>
    </lineage>
</organism>